<keyword evidence="1" id="KW-0560">Oxidoreductase</keyword>
<dbReference type="Gene3D" id="3.40.309.10">
    <property type="entry name" value="Aldehyde Dehydrogenase, Chain A, domain 2"/>
    <property type="match status" value="1"/>
</dbReference>
<feature type="coiled-coil region" evidence="2">
    <location>
        <begin position="77"/>
        <end position="104"/>
    </location>
</feature>
<feature type="domain" description="Aldehyde dehydrogenase" evidence="4">
    <location>
        <begin position="25"/>
        <end position="477"/>
    </location>
</feature>
<evidence type="ECO:0000313" key="5">
    <source>
        <dbReference type="EMBL" id="MDT0341321.1"/>
    </source>
</evidence>
<evidence type="ECO:0000256" key="3">
    <source>
        <dbReference type="SAM" id="MobiDB-lite"/>
    </source>
</evidence>
<dbReference type="InterPro" id="IPR016163">
    <property type="entry name" value="Ald_DH_C"/>
</dbReference>
<feature type="compositionally biased region" description="Polar residues" evidence="3">
    <location>
        <begin position="24"/>
        <end position="38"/>
    </location>
</feature>
<dbReference type="InterPro" id="IPR015590">
    <property type="entry name" value="Aldehyde_DH_dom"/>
</dbReference>
<evidence type="ECO:0000256" key="2">
    <source>
        <dbReference type="SAM" id="Coils"/>
    </source>
</evidence>
<dbReference type="InterPro" id="IPR016162">
    <property type="entry name" value="Ald_DH_N"/>
</dbReference>
<name>A0ABU2MIC6_9ACTN</name>
<dbReference type="SUPFAM" id="SSF53720">
    <property type="entry name" value="ALDH-like"/>
    <property type="match status" value="1"/>
</dbReference>
<keyword evidence="6" id="KW-1185">Reference proteome</keyword>
<dbReference type="Proteomes" id="UP001183246">
    <property type="component" value="Unassembled WGS sequence"/>
</dbReference>
<comment type="caution">
    <text evidence="5">The sequence shown here is derived from an EMBL/GenBank/DDBJ whole genome shotgun (WGS) entry which is preliminary data.</text>
</comment>
<protein>
    <submittedName>
        <fullName evidence="5">Aldehyde dehydrogenase family protein</fullName>
    </submittedName>
</protein>
<proteinExistence type="predicted"/>
<evidence type="ECO:0000259" key="4">
    <source>
        <dbReference type="Pfam" id="PF00171"/>
    </source>
</evidence>
<dbReference type="Pfam" id="PF00171">
    <property type="entry name" value="Aldedh"/>
    <property type="match status" value="1"/>
</dbReference>
<dbReference type="PANTHER" id="PTHR11699">
    <property type="entry name" value="ALDEHYDE DEHYDROGENASE-RELATED"/>
    <property type="match status" value="1"/>
</dbReference>
<dbReference type="Gene3D" id="3.40.605.10">
    <property type="entry name" value="Aldehyde Dehydrogenase, Chain A, domain 1"/>
    <property type="match status" value="1"/>
</dbReference>
<reference evidence="6" key="1">
    <citation type="submission" date="2023-07" db="EMBL/GenBank/DDBJ databases">
        <title>30 novel species of actinomycetes from the DSMZ collection.</title>
        <authorList>
            <person name="Nouioui I."/>
        </authorList>
    </citation>
    <scope>NUCLEOTIDE SEQUENCE [LARGE SCALE GENOMIC DNA]</scope>
    <source>
        <strain evidence="6">DSM 44938</strain>
    </source>
</reference>
<feature type="region of interest" description="Disordered" evidence="3">
    <location>
        <begin position="1"/>
        <end position="40"/>
    </location>
</feature>
<gene>
    <name evidence="5" type="ORF">RM590_01435</name>
</gene>
<dbReference type="EMBL" id="JAVREL010000001">
    <property type="protein sequence ID" value="MDT0341321.1"/>
    <property type="molecule type" value="Genomic_DNA"/>
</dbReference>
<organism evidence="5 6">
    <name type="scientific">Streptomyces litchfieldiae</name>
    <dbReference type="NCBI Taxonomy" id="3075543"/>
    <lineage>
        <taxon>Bacteria</taxon>
        <taxon>Bacillati</taxon>
        <taxon>Actinomycetota</taxon>
        <taxon>Actinomycetes</taxon>
        <taxon>Kitasatosporales</taxon>
        <taxon>Streptomycetaceae</taxon>
        <taxon>Streptomyces</taxon>
    </lineage>
</organism>
<dbReference type="InterPro" id="IPR016161">
    <property type="entry name" value="Ald_DH/histidinol_DH"/>
</dbReference>
<dbReference type="RefSeq" id="WP_311702435.1">
    <property type="nucleotide sequence ID" value="NZ_JAVREL010000001.1"/>
</dbReference>
<evidence type="ECO:0000313" key="6">
    <source>
        <dbReference type="Proteomes" id="UP001183246"/>
    </source>
</evidence>
<sequence>MTRGHLVPKSETLPHARHYIDGQWQDSGSRGESRSPATNGLLGTFADGGAREARAAVAAARRAFDSTAWSRDRHRRAAALHELADRLEQRKDELITLLARENGKVLAEAALEVEGTVPKLRYHAALSLTDHGRAGEVRPGMYSMTLREAAGVAAVIVPWNSPVILSARSFAPALAAGCTVVMKMPAQTGLVNGVLSEIIADTPSLDPGVFNVFTESGNAGAPELVSSPDVDVISYTGSTAVGRVIMEQAAPTLKTLSMELGGKTPMLVFDDADLDAVVPVLTKAVTMFAGQFCMTGSRMLVQRSVADELRRRLVAALETVRVGPGDDPASEMGAMIDEGNAKRVEQTVAAAADYATVLVRGKRDRALLGPSLIEVADVSSPIVQREVFGPVATFEVFDSEADAVARANATEFGLAASIWTRDVDRPLRVGRELRAGTVWTNTWAMVHDQFEEGGFKQSGVGRLNGIRGIEEFQETKHLVHVAPQL</sequence>
<accession>A0ABU2MIC6</accession>
<keyword evidence="2" id="KW-0175">Coiled coil</keyword>
<evidence type="ECO:0000256" key="1">
    <source>
        <dbReference type="ARBA" id="ARBA00023002"/>
    </source>
</evidence>